<dbReference type="NCBIfam" id="TIGR01643">
    <property type="entry name" value="YD_repeat_2x"/>
    <property type="match status" value="4"/>
</dbReference>
<feature type="domain" description="Teneurin-like YD-shell" evidence="3">
    <location>
        <begin position="893"/>
        <end position="993"/>
    </location>
</feature>
<feature type="transmembrane region" description="Helical" evidence="2">
    <location>
        <begin position="792"/>
        <end position="810"/>
    </location>
</feature>
<dbReference type="InterPro" id="IPR022385">
    <property type="entry name" value="Rhs_assc_core"/>
</dbReference>
<dbReference type="Gene3D" id="2.180.10.10">
    <property type="entry name" value="RHS repeat-associated core"/>
    <property type="match status" value="3"/>
</dbReference>
<accession>A0AB73LPH8</accession>
<evidence type="ECO:0000313" key="4">
    <source>
        <dbReference type="EMBL" id="ONF94388.1"/>
    </source>
</evidence>
<keyword evidence="2" id="KW-0472">Membrane</keyword>
<name>A0AB73LPH8_9LEPT</name>
<sequence length="1236" mass="135312">MDGTWIEDVSFGYTGDNVTSKTIFPSSVSPITTTFGYDTFGNVISVNDPASGASTITYDPVLNLFPVTKTNALGHVTATNYDFATGLETSVTDPNGAITQTSYDPYGRKASVTYPGESSPNETYTYVNTGEYDLANLNNNESVTKTIRDNASGSVNTSKIFRDPFGNTIRTETNTALSGVNTIEDSYFDYPNGRLLQTTKAYLSVQTPQVVTYQYNDPDGVLTSITEPSASGVIQTNITKTGFTETKITSYPDGQNVTYVEIKNELGQVLSKTENGRTISYVYSPFGEVSSITDAGGLTTTFTYNTLGRRVSTQDPNSGTISFAYDTVGRIASQTDARGRTIQFTYDTLGRALTQTTNGSETPVQFTYDEPSVPFSRGRLTSVTDGSGITKSFYNQRGEIIQKTKYVDDITAIFKWDYDSLGRPITETLPDGTKLHNFYSPNGTLSSITMDTADGTSSGHTVVSYQGPYLDSNGVPNLKRTSGNGVTMEIGFEPLDKRPLRVVSKKQDGSVIANTELSYDAKGNITRIEDKLNPARTQNFTLDNLGRVTQGTGKYGTQNYSFSANGNLIQKGAYTLGYTDGNHANAVTTATSASTGTLNYGYDASGNMISRNGDVLRYDSYGKLVEITPYAASSSVRNTYDFAGNRVKSVSDITLISTYTLGENYEIVREPGKPEKHTLYVRGLHGDLVAQWTREDATLQIAAANEVISSESSISVFGWFVGRTIVGTPTEEDRSKRSRISLFVGVPTNPFCKDVVGDCGTYYKNRLKAEFLGIFGYSKYFQGGVPTSFYNVFYYLLLLGILYLSYPYFLKGNELLQRLGWKGVGTPTLILSLFVVTSLPGCGILPGTGGKQGDPPWVLALGANVTPGVPSIQNPGVGMTGGGSVGGVPVTGMFFFHPDHLGSITMITDGAGNPASGPEPGTSFVSYEPYGSIIRNDSYGPDIFRYKFTGQIEDKETGLYYYKARYYEPALGRFLQADSVIDSDAPNGQNRYMYVEGNPVNYRDPSGHSLDLMFYAALYQYAQIPNSPQKDNSNLMLLVLHNQQIRNTSGPGCPVSAKNRQVFGNFQGNGRCGGSLPKDVELMMDLLLFLNTPQYALAYYFLMKPNSALTIVDRSGIAHDEDHSWKSTPKVLHANEEWIKKSWGNFYSINEQRAAYKREYDALPKSYDRYGGTGKSIIAGVNYAATTTFDYEALTLGTTIFAVQNIVGYTSRFVNHAMFVPKGRYNNLWNPKKWRL</sequence>
<dbReference type="PANTHER" id="PTHR32305">
    <property type="match status" value="1"/>
</dbReference>
<dbReference type="AlphaFoldDB" id="A0AB73LPH8"/>
<keyword evidence="1" id="KW-0677">Repeat</keyword>
<proteinExistence type="predicted"/>
<evidence type="ECO:0000313" key="5">
    <source>
        <dbReference type="Proteomes" id="UP000189337"/>
    </source>
</evidence>
<dbReference type="NCBIfam" id="TIGR03696">
    <property type="entry name" value="Rhs_assc_core"/>
    <property type="match status" value="1"/>
</dbReference>
<protein>
    <recommendedName>
        <fullName evidence="3">Teneurin-like YD-shell domain-containing protein</fullName>
    </recommendedName>
</protein>
<dbReference type="Pfam" id="PF25023">
    <property type="entry name" value="TEN_YD-shell"/>
    <property type="match status" value="3"/>
</dbReference>
<dbReference type="InterPro" id="IPR031325">
    <property type="entry name" value="RHS_repeat"/>
</dbReference>
<feature type="domain" description="Teneurin-like YD-shell" evidence="3">
    <location>
        <begin position="269"/>
        <end position="452"/>
    </location>
</feature>
<organism evidence="4 5">
    <name type="scientific">Leptospira santarosai</name>
    <dbReference type="NCBI Taxonomy" id="28183"/>
    <lineage>
        <taxon>Bacteria</taxon>
        <taxon>Pseudomonadati</taxon>
        <taxon>Spirochaetota</taxon>
        <taxon>Spirochaetia</taxon>
        <taxon>Leptospirales</taxon>
        <taxon>Leptospiraceae</taxon>
        <taxon>Leptospira</taxon>
    </lineage>
</organism>
<comment type="caution">
    <text evidence="4">The sequence shown here is derived from an EMBL/GenBank/DDBJ whole genome shotgun (WGS) entry which is preliminary data.</text>
</comment>
<dbReference type="Pfam" id="PF05593">
    <property type="entry name" value="RHS_repeat"/>
    <property type="match status" value="1"/>
</dbReference>
<evidence type="ECO:0000256" key="2">
    <source>
        <dbReference type="SAM" id="Phobius"/>
    </source>
</evidence>
<dbReference type="InterPro" id="IPR006530">
    <property type="entry name" value="YD"/>
</dbReference>
<feature type="domain" description="Teneurin-like YD-shell" evidence="3">
    <location>
        <begin position="508"/>
        <end position="646"/>
    </location>
</feature>
<gene>
    <name evidence="4" type="ORF">BWD14_03795</name>
</gene>
<keyword evidence="2" id="KW-1133">Transmembrane helix</keyword>
<dbReference type="PANTHER" id="PTHR32305:SF15">
    <property type="entry name" value="PROTEIN RHSA-RELATED"/>
    <property type="match status" value="1"/>
</dbReference>
<reference evidence="4 5" key="1">
    <citation type="submission" date="2017-01" db="EMBL/GenBank/DDBJ databases">
        <title>Comparative genomic analysis of Brazilian Leptospira santarosai.</title>
        <authorList>
            <person name="Moreno L.Z."/>
            <person name="Miraglia F."/>
            <person name="Kremer F.S."/>
            <person name="Eslabao M.R."/>
            <person name="Lilenbaum W."/>
            <person name="Dellagostin O.A."/>
            <person name="Moreno A.M."/>
        </authorList>
    </citation>
    <scope>NUCLEOTIDE SEQUENCE [LARGE SCALE GENOMIC DNA]</scope>
    <source>
        <strain evidence="4 5">M52/8-19</strain>
    </source>
</reference>
<dbReference type="InterPro" id="IPR050708">
    <property type="entry name" value="T6SS_VgrG/RHS"/>
</dbReference>
<dbReference type="InterPro" id="IPR056823">
    <property type="entry name" value="TEN-like_YD-shell"/>
</dbReference>
<keyword evidence="2" id="KW-0812">Transmembrane</keyword>
<evidence type="ECO:0000259" key="3">
    <source>
        <dbReference type="Pfam" id="PF25023"/>
    </source>
</evidence>
<evidence type="ECO:0000256" key="1">
    <source>
        <dbReference type="ARBA" id="ARBA00022737"/>
    </source>
</evidence>
<dbReference type="EMBL" id="MTSU01000002">
    <property type="protein sequence ID" value="ONF94388.1"/>
    <property type="molecule type" value="Genomic_DNA"/>
</dbReference>
<dbReference type="Proteomes" id="UP000189337">
    <property type="component" value="Unassembled WGS sequence"/>
</dbReference>